<sequence>MQTPLPDDGNATGTSEVGDIIQAIAMGYGVVGGGTMIAIISSGASVAGVVATNIIVFTSAAELILVTLANEVQMTGVSTMTVSTTSARDEVVLTVDPDHAEQLTTDLVVQSTADL</sequence>
<dbReference type="Pfam" id="PF03807">
    <property type="entry name" value="F420_oxidored"/>
    <property type="match status" value="1"/>
</dbReference>
<evidence type="ECO:0000313" key="4">
    <source>
        <dbReference type="Proteomes" id="UP000729402"/>
    </source>
</evidence>
<accession>A0A8J5WU00</accession>
<feature type="domain" description="Pyrroline-5-carboxylate reductase catalytic N-terminal" evidence="2">
    <location>
        <begin position="29"/>
        <end position="109"/>
    </location>
</feature>
<keyword evidence="1" id="KW-0812">Transmembrane</keyword>
<evidence type="ECO:0000313" key="3">
    <source>
        <dbReference type="EMBL" id="KAG8094459.1"/>
    </source>
</evidence>
<proteinExistence type="predicted"/>
<keyword evidence="1" id="KW-0472">Membrane</keyword>
<dbReference type="Proteomes" id="UP000729402">
    <property type="component" value="Unassembled WGS sequence"/>
</dbReference>
<feature type="transmembrane region" description="Helical" evidence="1">
    <location>
        <begin position="20"/>
        <end position="40"/>
    </location>
</feature>
<protein>
    <recommendedName>
        <fullName evidence="2">Pyrroline-5-carboxylate reductase catalytic N-terminal domain-containing protein</fullName>
    </recommendedName>
</protein>
<name>A0A8J5WU00_ZIZPA</name>
<dbReference type="InterPro" id="IPR028939">
    <property type="entry name" value="P5C_Rdtase_cat_N"/>
</dbReference>
<organism evidence="3 4">
    <name type="scientific">Zizania palustris</name>
    <name type="common">Northern wild rice</name>
    <dbReference type="NCBI Taxonomy" id="103762"/>
    <lineage>
        <taxon>Eukaryota</taxon>
        <taxon>Viridiplantae</taxon>
        <taxon>Streptophyta</taxon>
        <taxon>Embryophyta</taxon>
        <taxon>Tracheophyta</taxon>
        <taxon>Spermatophyta</taxon>
        <taxon>Magnoliopsida</taxon>
        <taxon>Liliopsida</taxon>
        <taxon>Poales</taxon>
        <taxon>Poaceae</taxon>
        <taxon>BOP clade</taxon>
        <taxon>Oryzoideae</taxon>
        <taxon>Oryzeae</taxon>
        <taxon>Zizaniinae</taxon>
        <taxon>Zizania</taxon>
    </lineage>
</organism>
<keyword evidence="4" id="KW-1185">Reference proteome</keyword>
<reference evidence="3" key="2">
    <citation type="submission" date="2021-02" db="EMBL/GenBank/DDBJ databases">
        <authorList>
            <person name="Kimball J.A."/>
            <person name="Haas M.W."/>
            <person name="Macchietto M."/>
            <person name="Kono T."/>
            <person name="Duquette J."/>
            <person name="Shao M."/>
        </authorList>
    </citation>
    <scope>NUCLEOTIDE SEQUENCE</scope>
    <source>
        <tissue evidence="3">Fresh leaf tissue</tissue>
    </source>
</reference>
<gene>
    <name evidence="3" type="ORF">GUJ93_ZPchr0012g21229</name>
</gene>
<dbReference type="EMBL" id="JAAALK010000080">
    <property type="protein sequence ID" value="KAG8094459.1"/>
    <property type="molecule type" value="Genomic_DNA"/>
</dbReference>
<dbReference type="AlphaFoldDB" id="A0A8J5WU00"/>
<feature type="transmembrane region" description="Helical" evidence="1">
    <location>
        <begin position="47"/>
        <end position="69"/>
    </location>
</feature>
<reference evidence="3" key="1">
    <citation type="journal article" date="2021" name="bioRxiv">
        <title>Whole Genome Assembly and Annotation of Northern Wild Rice, Zizania palustris L., Supports a Whole Genome Duplication in the Zizania Genus.</title>
        <authorList>
            <person name="Haas M."/>
            <person name="Kono T."/>
            <person name="Macchietto M."/>
            <person name="Millas R."/>
            <person name="McGilp L."/>
            <person name="Shao M."/>
            <person name="Duquette J."/>
            <person name="Hirsch C.N."/>
            <person name="Kimball J."/>
        </authorList>
    </citation>
    <scope>NUCLEOTIDE SEQUENCE</scope>
    <source>
        <tissue evidence="3">Fresh leaf tissue</tissue>
    </source>
</reference>
<comment type="caution">
    <text evidence="3">The sequence shown here is derived from an EMBL/GenBank/DDBJ whole genome shotgun (WGS) entry which is preliminary data.</text>
</comment>
<keyword evidence="1" id="KW-1133">Transmembrane helix</keyword>
<evidence type="ECO:0000259" key="2">
    <source>
        <dbReference type="Pfam" id="PF03807"/>
    </source>
</evidence>
<evidence type="ECO:0000256" key="1">
    <source>
        <dbReference type="SAM" id="Phobius"/>
    </source>
</evidence>